<proteinExistence type="predicted"/>
<evidence type="ECO:0000313" key="3">
    <source>
        <dbReference type="Proteomes" id="UP000824164"/>
    </source>
</evidence>
<evidence type="ECO:0000256" key="1">
    <source>
        <dbReference type="SAM" id="MobiDB-lite"/>
    </source>
</evidence>
<reference evidence="2" key="2">
    <citation type="journal article" date="2021" name="PeerJ">
        <title>Extensive microbial diversity within the chicken gut microbiome revealed by metagenomics and culture.</title>
        <authorList>
            <person name="Gilroy R."/>
            <person name="Ravi A."/>
            <person name="Getino M."/>
            <person name="Pursley I."/>
            <person name="Horton D.L."/>
            <person name="Alikhan N.F."/>
            <person name="Baker D."/>
            <person name="Gharbi K."/>
            <person name="Hall N."/>
            <person name="Watson M."/>
            <person name="Adriaenssens E.M."/>
            <person name="Foster-Nyarko E."/>
            <person name="Jarju S."/>
            <person name="Secka A."/>
            <person name="Antonio M."/>
            <person name="Oren A."/>
            <person name="Chaudhuri R.R."/>
            <person name="La Ragione R."/>
            <person name="Hildebrand F."/>
            <person name="Pallen M.J."/>
        </authorList>
    </citation>
    <scope>NUCLEOTIDE SEQUENCE</scope>
    <source>
        <strain evidence="2">CHK187-14744</strain>
    </source>
</reference>
<sequence>MKKSGLICWLLAMVIMISGCGSLGIGDHLKNEIAMASSKETDSGLETDASVESRETPESGIEETETPAEAKENIEGVETAGGNDVITETEGTPREEVPTGSPGLTFVDLSDLEFFFASGAGGWATVLYINEDGSFYGNYHDSDMGSMGEGYPHGTIYYCDFTGRFSAPVQVNDYTYSMQIEELTYAQDAGTEEIRDETLYVYSDAYGLNDAKDILIYLPGAPLDQLPLDFRSWIGYYDLSLTTDTTLPFYALNNENMQYGFSSSSRD</sequence>
<name>A0A9D1HGM3_9FIRM</name>
<reference evidence="2" key="1">
    <citation type="submission" date="2020-10" db="EMBL/GenBank/DDBJ databases">
        <authorList>
            <person name="Gilroy R."/>
        </authorList>
    </citation>
    <scope>NUCLEOTIDE SEQUENCE</scope>
    <source>
        <strain evidence="2">CHK187-14744</strain>
    </source>
</reference>
<gene>
    <name evidence="2" type="ORF">IAB63_01135</name>
</gene>
<accession>A0A9D1HGM3</accession>
<dbReference type="PROSITE" id="PS51257">
    <property type="entry name" value="PROKAR_LIPOPROTEIN"/>
    <property type="match status" value="1"/>
</dbReference>
<evidence type="ECO:0000313" key="2">
    <source>
        <dbReference type="EMBL" id="HIU01842.1"/>
    </source>
</evidence>
<organism evidence="2 3">
    <name type="scientific">Candidatus Onthocola gallistercoris</name>
    <dbReference type="NCBI Taxonomy" id="2840876"/>
    <lineage>
        <taxon>Bacteria</taxon>
        <taxon>Bacillati</taxon>
        <taxon>Bacillota</taxon>
        <taxon>Bacilli</taxon>
        <taxon>Candidatus Onthocola</taxon>
    </lineage>
</organism>
<comment type="caution">
    <text evidence="2">The sequence shown here is derived from an EMBL/GenBank/DDBJ whole genome shotgun (WGS) entry which is preliminary data.</text>
</comment>
<protein>
    <submittedName>
        <fullName evidence="2">Uncharacterized protein</fullName>
    </submittedName>
</protein>
<dbReference type="AlphaFoldDB" id="A0A9D1HGM3"/>
<dbReference type="Proteomes" id="UP000824164">
    <property type="component" value="Unassembled WGS sequence"/>
</dbReference>
<feature type="region of interest" description="Disordered" evidence="1">
    <location>
        <begin position="38"/>
        <end position="101"/>
    </location>
</feature>
<dbReference type="EMBL" id="DVLT01000005">
    <property type="protein sequence ID" value="HIU01842.1"/>
    <property type="molecule type" value="Genomic_DNA"/>
</dbReference>